<evidence type="ECO:0000313" key="5">
    <source>
        <dbReference type="EMBL" id="GMA22135.1"/>
    </source>
</evidence>
<feature type="compositionally biased region" description="Basic and acidic residues" evidence="2">
    <location>
        <begin position="198"/>
        <end position="226"/>
    </location>
</feature>
<dbReference type="SMART" id="SM00240">
    <property type="entry name" value="FHA"/>
    <property type="match status" value="1"/>
</dbReference>
<dbReference type="CDD" id="cd00060">
    <property type="entry name" value="FHA"/>
    <property type="match status" value="1"/>
</dbReference>
<protein>
    <recommendedName>
        <fullName evidence="3">FHA domain-containing protein</fullName>
    </recommendedName>
</protein>
<reference evidence="5" key="1">
    <citation type="journal article" date="2014" name="Int. J. Syst. Evol. Microbiol.">
        <title>Complete genome of a new Firmicutes species belonging to the dominant human colonic microbiota ('Ruminococcus bicirculans') reveals two chromosomes and a selective capacity to utilize plant glucans.</title>
        <authorList>
            <consortium name="NISC Comparative Sequencing Program"/>
            <person name="Wegmann U."/>
            <person name="Louis P."/>
            <person name="Goesmann A."/>
            <person name="Henrissat B."/>
            <person name="Duncan S.H."/>
            <person name="Flint H.J."/>
        </authorList>
    </citation>
    <scope>NUCLEOTIDE SEQUENCE</scope>
    <source>
        <strain evidence="5">NBRC 105830</strain>
    </source>
</reference>
<dbReference type="RefSeq" id="WP_241443466.1">
    <property type="nucleotide sequence ID" value="NZ_BSUJ01000001.1"/>
</dbReference>
<name>A0ABQ6HUF4_9MICO</name>
<dbReference type="EMBL" id="BSUJ01000001">
    <property type="protein sequence ID" value="GMA21546.1"/>
    <property type="molecule type" value="Genomic_DNA"/>
</dbReference>
<reference evidence="6" key="2">
    <citation type="journal article" date="2019" name="Int. J. Syst. Evol. Microbiol.">
        <title>The Global Catalogue of Microorganisms (GCM) 10K type strain sequencing project: providing services to taxonomists for standard genome sequencing and annotation.</title>
        <authorList>
            <consortium name="The Broad Institute Genomics Platform"/>
            <consortium name="The Broad Institute Genome Sequencing Center for Infectious Disease"/>
            <person name="Wu L."/>
            <person name="Ma J."/>
        </authorList>
    </citation>
    <scope>NUCLEOTIDE SEQUENCE [LARGE SCALE GENOMIC DNA]</scope>
    <source>
        <strain evidence="6">NBRC 105830</strain>
    </source>
</reference>
<dbReference type="Gene3D" id="2.60.200.20">
    <property type="match status" value="1"/>
</dbReference>
<dbReference type="SUPFAM" id="SSF49879">
    <property type="entry name" value="SMAD/FHA domain"/>
    <property type="match status" value="1"/>
</dbReference>
<dbReference type="InterPro" id="IPR022128">
    <property type="entry name" value="FhaA_N"/>
</dbReference>
<dbReference type="Pfam" id="PF00498">
    <property type="entry name" value="FHA"/>
    <property type="match status" value="1"/>
</dbReference>
<dbReference type="PANTHER" id="PTHR23308">
    <property type="entry name" value="NUCLEAR INHIBITOR OF PROTEIN PHOSPHATASE-1"/>
    <property type="match status" value="1"/>
</dbReference>
<dbReference type="EMBL" id="BSUJ01000006">
    <property type="protein sequence ID" value="GMA22135.1"/>
    <property type="molecule type" value="Genomic_DNA"/>
</dbReference>
<sequence>MGLFDRLERKIETAVNGAFAKAFKSSVQPVEIASAIRRAMDDKAAVASAGRTLVPNLYTVELSTTDYDSLTQYSDDLTDEIIASAEEHADSQRYSPAGPLRVIFSENTELETGVFALRPASAKDPYAVGPRARVDRAARPRGSVEFAPAAHAPHELPVPGSRPHRGGGRQQDQVEGYRARRGLAPGEVEPGQYDEPDHDDRHDELDDPRRSDARPLPVAERDEPRHNGNANQPADDPDAATAAYVPPHVDEPVVRTSPIRRPWLDIDGDRYPLLGAITTIGRDATADIVLDDPGISRTHAEIRVTNDGPRYVATIRDLGSTNGTFVNGDRATSNRIDDGDRVTIGRTSFLFRIGKR</sequence>
<gene>
    <name evidence="4" type="ORF">GCM10025862_35670</name>
    <name evidence="5" type="ORF">GCM10025862_41580</name>
</gene>
<reference evidence="5" key="3">
    <citation type="submission" date="2023-02" db="EMBL/GenBank/DDBJ databases">
        <authorList>
            <person name="Sun Q."/>
            <person name="Mori K."/>
        </authorList>
    </citation>
    <scope>NUCLEOTIDE SEQUENCE</scope>
    <source>
        <strain evidence="5">NBRC 105830</strain>
    </source>
</reference>
<evidence type="ECO:0000256" key="2">
    <source>
        <dbReference type="SAM" id="MobiDB-lite"/>
    </source>
</evidence>
<dbReference type="InterPro" id="IPR050923">
    <property type="entry name" value="Cell_Proc_Reg/RNA_Proc"/>
</dbReference>
<evidence type="ECO:0000256" key="1">
    <source>
        <dbReference type="ARBA" id="ARBA00022553"/>
    </source>
</evidence>
<evidence type="ECO:0000313" key="4">
    <source>
        <dbReference type="EMBL" id="GMA21546.1"/>
    </source>
</evidence>
<accession>A0ABQ6HUF4</accession>
<dbReference type="InterPro" id="IPR008984">
    <property type="entry name" value="SMAD_FHA_dom_sf"/>
</dbReference>
<dbReference type="InterPro" id="IPR000253">
    <property type="entry name" value="FHA_dom"/>
</dbReference>
<feature type="region of interest" description="Disordered" evidence="2">
    <location>
        <begin position="146"/>
        <end position="242"/>
    </location>
</feature>
<keyword evidence="1" id="KW-0597">Phosphoprotein</keyword>
<dbReference type="Gene3D" id="3.30.2320.60">
    <property type="entry name" value="FhaA, phosphopeptide-binding domain (DUF3662)"/>
    <property type="match status" value="1"/>
</dbReference>
<dbReference type="InterPro" id="IPR042287">
    <property type="entry name" value="FhaA_N_sf"/>
</dbReference>
<feature type="domain" description="FHA" evidence="3">
    <location>
        <begin position="278"/>
        <end position="331"/>
    </location>
</feature>
<keyword evidence="6" id="KW-1185">Reference proteome</keyword>
<evidence type="ECO:0000259" key="3">
    <source>
        <dbReference type="PROSITE" id="PS50006"/>
    </source>
</evidence>
<dbReference type="Pfam" id="PF12401">
    <property type="entry name" value="FhaA_N"/>
    <property type="match status" value="1"/>
</dbReference>
<organism evidence="5 6">
    <name type="scientific">Arsenicicoccus piscis</name>
    <dbReference type="NCBI Taxonomy" id="673954"/>
    <lineage>
        <taxon>Bacteria</taxon>
        <taxon>Bacillati</taxon>
        <taxon>Actinomycetota</taxon>
        <taxon>Actinomycetes</taxon>
        <taxon>Micrococcales</taxon>
        <taxon>Intrasporangiaceae</taxon>
        <taxon>Arsenicicoccus</taxon>
    </lineage>
</organism>
<proteinExistence type="predicted"/>
<feature type="compositionally biased region" description="Low complexity" evidence="2">
    <location>
        <begin position="227"/>
        <end position="242"/>
    </location>
</feature>
<dbReference type="PROSITE" id="PS50006">
    <property type="entry name" value="FHA_DOMAIN"/>
    <property type="match status" value="1"/>
</dbReference>
<comment type="caution">
    <text evidence="5">The sequence shown here is derived from an EMBL/GenBank/DDBJ whole genome shotgun (WGS) entry which is preliminary data.</text>
</comment>
<dbReference type="Proteomes" id="UP001157109">
    <property type="component" value="Unassembled WGS sequence"/>
</dbReference>
<evidence type="ECO:0000313" key="6">
    <source>
        <dbReference type="Proteomes" id="UP001157109"/>
    </source>
</evidence>